<comment type="caution">
    <text evidence="2">The sequence shown here is derived from an EMBL/GenBank/DDBJ whole genome shotgun (WGS) entry which is preliminary data.</text>
</comment>
<gene>
    <name evidence="2" type="ORF">NPIL_640581</name>
</gene>
<organism evidence="2 3">
    <name type="scientific">Nephila pilipes</name>
    <name type="common">Giant wood spider</name>
    <name type="synonym">Nephila maculata</name>
    <dbReference type="NCBI Taxonomy" id="299642"/>
    <lineage>
        <taxon>Eukaryota</taxon>
        <taxon>Metazoa</taxon>
        <taxon>Ecdysozoa</taxon>
        <taxon>Arthropoda</taxon>
        <taxon>Chelicerata</taxon>
        <taxon>Arachnida</taxon>
        <taxon>Araneae</taxon>
        <taxon>Araneomorphae</taxon>
        <taxon>Entelegynae</taxon>
        <taxon>Araneoidea</taxon>
        <taxon>Nephilidae</taxon>
        <taxon>Nephila</taxon>
    </lineage>
</organism>
<reference evidence="2" key="1">
    <citation type="submission" date="2020-08" db="EMBL/GenBank/DDBJ databases">
        <title>Multicomponent nature underlies the extraordinary mechanical properties of spider dragline silk.</title>
        <authorList>
            <person name="Kono N."/>
            <person name="Nakamura H."/>
            <person name="Mori M."/>
            <person name="Yoshida Y."/>
            <person name="Ohtoshi R."/>
            <person name="Malay A.D."/>
            <person name="Moran D.A.P."/>
            <person name="Tomita M."/>
            <person name="Numata K."/>
            <person name="Arakawa K."/>
        </authorList>
    </citation>
    <scope>NUCLEOTIDE SEQUENCE</scope>
</reference>
<feature type="region of interest" description="Disordered" evidence="1">
    <location>
        <begin position="1"/>
        <end position="47"/>
    </location>
</feature>
<protein>
    <submittedName>
        <fullName evidence="2">Uncharacterized protein</fullName>
    </submittedName>
</protein>
<sequence>MISKKSKREEISDVSDNESEAIHSAPSSSGGESENEINANDATPLPASVQSLTNLKAGRKIMMVLLSSVKRRVPSTKA</sequence>
<keyword evidence="3" id="KW-1185">Reference proteome</keyword>
<proteinExistence type="predicted"/>
<accession>A0A8X6PN03</accession>
<dbReference type="AlphaFoldDB" id="A0A8X6PN03"/>
<dbReference type="Proteomes" id="UP000887013">
    <property type="component" value="Unassembled WGS sequence"/>
</dbReference>
<dbReference type="EMBL" id="BMAW01070763">
    <property type="protein sequence ID" value="GFT74972.1"/>
    <property type="molecule type" value="Genomic_DNA"/>
</dbReference>
<evidence type="ECO:0000313" key="3">
    <source>
        <dbReference type="Proteomes" id="UP000887013"/>
    </source>
</evidence>
<evidence type="ECO:0000313" key="2">
    <source>
        <dbReference type="EMBL" id="GFT74972.1"/>
    </source>
</evidence>
<name>A0A8X6PN03_NEPPI</name>
<evidence type="ECO:0000256" key="1">
    <source>
        <dbReference type="SAM" id="MobiDB-lite"/>
    </source>
</evidence>